<evidence type="ECO:0000256" key="3">
    <source>
        <dbReference type="ARBA" id="ARBA00023082"/>
    </source>
</evidence>
<comment type="similarity">
    <text evidence="1">Belongs to the sigma-70 factor family. ECF subfamily.</text>
</comment>
<evidence type="ECO:0000256" key="4">
    <source>
        <dbReference type="ARBA" id="ARBA00023125"/>
    </source>
</evidence>
<dbReference type="InterPro" id="IPR036388">
    <property type="entry name" value="WH-like_DNA-bd_sf"/>
</dbReference>
<dbReference type="PANTHER" id="PTHR43133:SF8">
    <property type="entry name" value="RNA POLYMERASE SIGMA FACTOR HI_1459-RELATED"/>
    <property type="match status" value="1"/>
</dbReference>
<evidence type="ECO:0000313" key="8">
    <source>
        <dbReference type="Proteomes" id="UP001177160"/>
    </source>
</evidence>
<gene>
    <name evidence="7" type="ORF">N7548_05055</name>
</gene>
<dbReference type="SUPFAM" id="SSF88659">
    <property type="entry name" value="Sigma3 and sigma4 domains of RNA polymerase sigma factors"/>
    <property type="match status" value="1"/>
</dbReference>
<accession>A0ABT2Y623</accession>
<proteinExistence type="inferred from homology"/>
<keyword evidence="5" id="KW-0804">Transcription</keyword>
<organism evidence="7 8">
    <name type="scientific">Paracholeplasma manati</name>
    <dbReference type="NCBI Taxonomy" id="591373"/>
    <lineage>
        <taxon>Bacteria</taxon>
        <taxon>Bacillati</taxon>
        <taxon>Mycoplasmatota</taxon>
        <taxon>Mollicutes</taxon>
        <taxon>Acholeplasmatales</taxon>
        <taxon>Acholeplasmataceae</taxon>
        <taxon>Paracholeplasma</taxon>
    </lineage>
</organism>
<dbReference type="InterPro" id="IPR014284">
    <property type="entry name" value="RNA_pol_sigma-70_dom"/>
</dbReference>
<dbReference type="InterPro" id="IPR039425">
    <property type="entry name" value="RNA_pol_sigma-70-like"/>
</dbReference>
<feature type="domain" description="RNA polymerase sigma-70 region 2" evidence="6">
    <location>
        <begin position="31"/>
        <end position="91"/>
    </location>
</feature>
<evidence type="ECO:0000256" key="1">
    <source>
        <dbReference type="ARBA" id="ARBA00010641"/>
    </source>
</evidence>
<evidence type="ECO:0000259" key="6">
    <source>
        <dbReference type="Pfam" id="PF04542"/>
    </source>
</evidence>
<name>A0ABT2Y623_9MOLU</name>
<keyword evidence="2" id="KW-0805">Transcription regulation</keyword>
<comment type="caution">
    <text evidence="7">The sequence shown here is derived from an EMBL/GenBank/DDBJ whole genome shotgun (WGS) entry which is preliminary data.</text>
</comment>
<keyword evidence="4" id="KW-0238">DNA-binding</keyword>
<evidence type="ECO:0000256" key="2">
    <source>
        <dbReference type="ARBA" id="ARBA00023015"/>
    </source>
</evidence>
<reference evidence="7" key="1">
    <citation type="submission" date="2022-09" db="EMBL/GenBank/DDBJ databases">
        <title>Novel Mycoplasma species identified in domestic and wild animals.</title>
        <authorList>
            <person name="Volokhov D.V."/>
            <person name="Furtak V.A."/>
            <person name="Zagorodnyaya T.A."/>
        </authorList>
    </citation>
    <scope>NUCLEOTIDE SEQUENCE</scope>
    <source>
        <strain evidence="7">Oakley</strain>
    </source>
</reference>
<dbReference type="Gene3D" id="1.10.10.10">
    <property type="entry name" value="Winged helix-like DNA-binding domain superfamily/Winged helix DNA-binding domain"/>
    <property type="match status" value="1"/>
</dbReference>
<keyword evidence="3" id="KW-0731">Sigma factor</keyword>
<protein>
    <submittedName>
        <fullName evidence="7">RNA polymerase sigma factor</fullName>
    </submittedName>
</protein>
<keyword evidence="8" id="KW-1185">Reference proteome</keyword>
<sequence>MFDQIKLKQAMKQLKNGQSNAMDVIYDITNRMVFYQIYQIVKRTAVAEEIMQDVYMKIYQNRASYQDDQPKSWIMRIAKNEAINHYHKQSRETLVDVETLNQPTQEDTETPLMDLAAQVLDEDEFYIVMHCVVEGKTRQTVAKTLNLSTSGVTFKLNVALEKLKHQLEGGTNHDK</sequence>
<dbReference type="InterPro" id="IPR013324">
    <property type="entry name" value="RNA_pol_sigma_r3/r4-like"/>
</dbReference>
<evidence type="ECO:0000313" key="7">
    <source>
        <dbReference type="EMBL" id="MCV2232193.1"/>
    </source>
</evidence>
<dbReference type="InterPro" id="IPR013325">
    <property type="entry name" value="RNA_pol_sigma_r2"/>
</dbReference>
<dbReference type="RefSeq" id="WP_263608375.1">
    <property type="nucleotide sequence ID" value="NZ_JAOVQM010000003.1"/>
</dbReference>
<dbReference type="NCBIfam" id="TIGR02937">
    <property type="entry name" value="sigma70-ECF"/>
    <property type="match status" value="1"/>
</dbReference>
<dbReference type="Gene3D" id="1.10.1740.10">
    <property type="match status" value="1"/>
</dbReference>
<dbReference type="Pfam" id="PF04542">
    <property type="entry name" value="Sigma70_r2"/>
    <property type="match status" value="1"/>
</dbReference>
<dbReference type="Proteomes" id="UP001177160">
    <property type="component" value="Unassembled WGS sequence"/>
</dbReference>
<evidence type="ECO:0000256" key="5">
    <source>
        <dbReference type="ARBA" id="ARBA00023163"/>
    </source>
</evidence>
<dbReference type="InterPro" id="IPR007627">
    <property type="entry name" value="RNA_pol_sigma70_r2"/>
</dbReference>
<dbReference type="PANTHER" id="PTHR43133">
    <property type="entry name" value="RNA POLYMERASE ECF-TYPE SIGMA FACTO"/>
    <property type="match status" value="1"/>
</dbReference>
<dbReference type="EMBL" id="JAOVQM010000003">
    <property type="protein sequence ID" value="MCV2232193.1"/>
    <property type="molecule type" value="Genomic_DNA"/>
</dbReference>
<dbReference type="SUPFAM" id="SSF88946">
    <property type="entry name" value="Sigma2 domain of RNA polymerase sigma factors"/>
    <property type="match status" value="1"/>
</dbReference>